<evidence type="ECO:0000256" key="1">
    <source>
        <dbReference type="ARBA" id="ARBA00000085"/>
    </source>
</evidence>
<dbReference type="GO" id="GO:0005886">
    <property type="term" value="C:plasma membrane"/>
    <property type="evidence" value="ECO:0007669"/>
    <property type="project" value="UniProtKB-SubCell"/>
</dbReference>
<dbReference type="InterPro" id="IPR005467">
    <property type="entry name" value="His_kinase_dom"/>
</dbReference>
<keyword evidence="11 12" id="KW-0472">Membrane</keyword>
<dbReference type="RefSeq" id="WP_194369727.1">
    <property type="nucleotide sequence ID" value="NZ_CP063767.1"/>
</dbReference>
<evidence type="ECO:0000259" key="13">
    <source>
        <dbReference type="PROSITE" id="PS50109"/>
    </source>
</evidence>
<feature type="domain" description="Histidine kinase" evidence="13">
    <location>
        <begin position="189"/>
        <end position="407"/>
    </location>
</feature>
<dbReference type="EMBL" id="CP063767">
    <property type="protein sequence ID" value="QOY59877.1"/>
    <property type="molecule type" value="Genomic_DNA"/>
</dbReference>
<dbReference type="SUPFAM" id="SSF55874">
    <property type="entry name" value="ATPase domain of HSP90 chaperone/DNA topoisomerase II/histidine kinase"/>
    <property type="match status" value="1"/>
</dbReference>
<dbReference type="InterPro" id="IPR050428">
    <property type="entry name" value="TCS_sensor_his_kinase"/>
</dbReference>
<dbReference type="EC" id="2.7.13.3" evidence="4"/>
<evidence type="ECO:0000256" key="10">
    <source>
        <dbReference type="ARBA" id="ARBA00023012"/>
    </source>
</evidence>
<feature type="transmembrane region" description="Helical" evidence="12">
    <location>
        <begin position="12"/>
        <end position="31"/>
    </location>
</feature>
<reference evidence="14 15" key="1">
    <citation type="submission" date="2020-10" db="EMBL/GenBank/DDBJ databases">
        <title>Olsenella immobilis sp.nov., isolated from the mud in a fermentation cellar used for the production of Chinese strong-flavoured liquor.</title>
        <authorList>
            <person name="Lu L."/>
        </authorList>
    </citation>
    <scope>NUCLEOTIDE SEQUENCE [LARGE SCALE GENOMIC DNA]</scope>
    <source>
        <strain evidence="14 15">LZLJ-2</strain>
    </source>
</reference>
<dbReference type="Proteomes" id="UP000593735">
    <property type="component" value="Chromosome"/>
</dbReference>
<evidence type="ECO:0000313" key="14">
    <source>
        <dbReference type="EMBL" id="QOY59877.1"/>
    </source>
</evidence>
<keyword evidence="9 12" id="KW-1133">Transmembrane helix</keyword>
<dbReference type="Gene3D" id="3.30.565.10">
    <property type="entry name" value="Histidine kinase-like ATPase, C-terminal domain"/>
    <property type="match status" value="1"/>
</dbReference>
<keyword evidence="15" id="KW-1185">Reference proteome</keyword>
<keyword evidence="5" id="KW-0597">Phosphoprotein</keyword>
<sequence length="407" mass="44102">MLTKLRHEFVAITMALVGVVLVVALGSTLLASASRQRSLTRESLERALDEQFAPQFGDSSGRQGGDAALTMTVDVSADGTVLARSDSPVQIPTDTLYDVIVEALGSDQNSGHSDDYPIAWMRADTGDGFRIALADTYSRDSGLRDQATTDLVIVTVSMGALYVVAWLLSGWVLRPVREAWERQRRFVSDASHELKTPLAVIVANTQILGSEGALPEGARRWVESTSEEASHMKSLVEDLLTLARADEGRSLGSGDCPVREDVDLTALVEGCALEFDAVAFERGCSIECDLAPWVHVTGDPSQLGRMVRTLVDNATKYAQRDTPVRVRLAYDARRVRLTVSNSGEPIAAEDLEHLFDRFYRTDRARERQENGGFGLGLAIAKSIVEAQGGKISAASTPEGTTTFTVLL</sequence>
<keyword evidence="10" id="KW-0902">Two-component regulatory system</keyword>
<evidence type="ECO:0000256" key="12">
    <source>
        <dbReference type="SAM" id="Phobius"/>
    </source>
</evidence>
<protein>
    <recommendedName>
        <fullName evidence="4">histidine kinase</fullName>
        <ecNumber evidence="4">2.7.13.3</ecNumber>
    </recommendedName>
</protein>
<proteinExistence type="predicted"/>
<dbReference type="AlphaFoldDB" id="A0A7S7M6Y7"/>
<accession>A0A7S7M6Y7</accession>
<gene>
    <name evidence="14" type="ORF">INP52_05380</name>
</gene>
<evidence type="ECO:0000256" key="5">
    <source>
        <dbReference type="ARBA" id="ARBA00022553"/>
    </source>
</evidence>
<dbReference type="FunFam" id="1.10.287.130:FF:000001">
    <property type="entry name" value="Two-component sensor histidine kinase"/>
    <property type="match status" value="1"/>
</dbReference>
<dbReference type="PRINTS" id="PR00344">
    <property type="entry name" value="BCTRLSENSOR"/>
</dbReference>
<dbReference type="PANTHER" id="PTHR45436">
    <property type="entry name" value="SENSOR HISTIDINE KINASE YKOH"/>
    <property type="match status" value="1"/>
</dbReference>
<evidence type="ECO:0000256" key="4">
    <source>
        <dbReference type="ARBA" id="ARBA00012438"/>
    </source>
</evidence>
<dbReference type="PROSITE" id="PS50109">
    <property type="entry name" value="HIS_KIN"/>
    <property type="match status" value="1"/>
</dbReference>
<dbReference type="InterPro" id="IPR003661">
    <property type="entry name" value="HisK_dim/P_dom"/>
</dbReference>
<evidence type="ECO:0000256" key="9">
    <source>
        <dbReference type="ARBA" id="ARBA00022989"/>
    </source>
</evidence>
<evidence type="ECO:0000256" key="3">
    <source>
        <dbReference type="ARBA" id="ARBA00004236"/>
    </source>
</evidence>
<dbReference type="InterPro" id="IPR036890">
    <property type="entry name" value="HATPase_C_sf"/>
</dbReference>
<keyword evidence="8 14" id="KW-0418">Kinase</keyword>
<keyword evidence="7 12" id="KW-0812">Transmembrane</keyword>
<evidence type="ECO:0000256" key="6">
    <source>
        <dbReference type="ARBA" id="ARBA00022679"/>
    </source>
</evidence>
<dbReference type="SMART" id="SM00388">
    <property type="entry name" value="HisKA"/>
    <property type="match status" value="1"/>
</dbReference>
<evidence type="ECO:0000256" key="8">
    <source>
        <dbReference type="ARBA" id="ARBA00022777"/>
    </source>
</evidence>
<comment type="subcellular location">
    <subcellularLocation>
        <location evidence="3">Cell membrane</location>
    </subcellularLocation>
</comment>
<evidence type="ECO:0000256" key="11">
    <source>
        <dbReference type="ARBA" id="ARBA00023136"/>
    </source>
</evidence>
<dbReference type="GO" id="GO:0000155">
    <property type="term" value="F:phosphorelay sensor kinase activity"/>
    <property type="evidence" value="ECO:0007669"/>
    <property type="project" value="InterPro"/>
</dbReference>
<dbReference type="CDD" id="cd00082">
    <property type="entry name" value="HisKA"/>
    <property type="match status" value="1"/>
</dbReference>
<dbReference type="GO" id="GO:0005509">
    <property type="term" value="F:calcium ion binding"/>
    <property type="evidence" value="ECO:0007669"/>
    <property type="project" value="UniProtKB-ARBA"/>
</dbReference>
<dbReference type="FunFam" id="3.30.565.10:FF:000006">
    <property type="entry name" value="Sensor histidine kinase WalK"/>
    <property type="match status" value="1"/>
</dbReference>
<keyword evidence="6" id="KW-0808">Transferase</keyword>
<organism evidence="14 15">
    <name type="scientific">Thermophilibacter immobilis</name>
    <dbReference type="NCBI Taxonomy" id="2779519"/>
    <lineage>
        <taxon>Bacteria</taxon>
        <taxon>Bacillati</taxon>
        <taxon>Actinomycetota</taxon>
        <taxon>Coriobacteriia</taxon>
        <taxon>Coriobacteriales</taxon>
        <taxon>Atopobiaceae</taxon>
        <taxon>Thermophilibacter</taxon>
    </lineage>
</organism>
<evidence type="ECO:0000256" key="2">
    <source>
        <dbReference type="ARBA" id="ARBA00001968"/>
    </source>
</evidence>
<comment type="cofactor">
    <cofactor evidence="2">
        <name>a divalent metal cation</name>
        <dbReference type="ChEBI" id="CHEBI:60240"/>
    </cofactor>
</comment>
<name>A0A7S7M6Y7_9ACTN</name>
<dbReference type="InterPro" id="IPR003594">
    <property type="entry name" value="HATPase_dom"/>
</dbReference>
<dbReference type="PANTHER" id="PTHR45436:SF5">
    <property type="entry name" value="SENSOR HISTIDINE KINASE TRCS"/>
    <property type="match status" value="1"/>
</dbReference>
<dbReference type="KEGG" id="tio:INP52_05380"/>
<evidence type="ECO:0000313" key="15">
    <source>
        <dbReference type="Proteomes" id="UP000593735"/>
    </source>
</evidence>
<dbReference type="InterPro" id="IPR004358">
    <property type="entry name" value="Sig_transdc_His_kin-like_C"/>
</dbReference>
<comment type="catalytic activity">
    <reaction evidence="1">
        <text>ATP + protein L-histidine = ADP + protein N-phospho-L-histidine.</text>
        <dbReference type="EC" id="2.7.13.3"/>
    </reaction>
</comment>
<dbReference type="Gene3D" id="1.10.287.130">
    <property type="match status" value="1"/>
</dbReference>
<dbReference type="Pfam" id="PF00512">
    <property type="entry name" value="HisKA"/>
    <property type="match status" value="1"/>
</dbReference>
<dbReference type="SUPFAM" id="SSF47384">
    <property type="entry name" value="Homodimeric domain of signal transducing histidine kinase"/>
    <property type="match status" value="1"/>
</dbReference>
<evidence type="ECO:0000256" key="7">
    <source>
        <dbReference type="ARBA" id="ARBA00022692"/>
    </source>
</evidence>
<feature type="transmembrane region" description="Helical" evidence="12">
    <location>
        <begin position="151"/>
        <end position="173"/>
    </location>
</feature>
<dbReference type="InterPro" id="IPR036097">
    <property type="entry name" value="HisK_dim/P_sf"/>
</dbReference>
<dbReference type="SMART" id="SM00387">
    <property type="entry name" value="HATPase_c"/>
    <property type="match status" value="1"/>
</dbReference>
<dbReference type="Pfam" id="PF02518">
    <property type="entry name" value="HATPase_c"/>
    <property type="match status" value="1"/>
</dbReference>